<feature type="transmembrane region" description="Helical" evidence="1">
    <location>
        <begin position="133"/>
        <end position="153"/>
    </location>
</feature>
<sequence length="251" mass="28537">MSEPVYRAPSPDPIVPRPVRVLAVIVVLPFRLAWELLRVVGRLFADYVLRPAAWLFDKVVLVPLLFLWRYVVVVPGRFLGRYLLVVPVLFLIRYLVVVPGRFLWHVIVVPVLSFAWNYLIVPPALWLRRILARLAEVLTPILVAIGRVLHLLVVQPVTWMLRGVYVYFLGPGWRGAGWLLHLTYRYTLRPLGLAARWIWQNIAAPVGRAIAGLARSIGRGIAAEARQINETLIRPVTTTVRQVLSAVTSWV</sequence>
<gene>
    <name evidence="2" type="ORF">GCM10022223_08350</name>
</gene>
<protein>
    <recommendedName>
        <fullName evidence="4">Integral membrane protein</fullName>
    </recommendedName>
</protein>
<feature type="transmembrane region" description="Helical" evidence="1">
    <location>
        <begin position="78"/>
        <end position="96"/>
    </location>
</feature>
<evidence type="ECO:0000256" key="1">
    <source>
        <dbReference type="SAM" id="Phobius"/>
    </source>
</evidence>
<comment type="caution">
    <text evidence="2">The sequence shown here is derived from an EMBL/GenBank/DDBJ whole genome shotgun (WGS) entry which is preliminary data.</text>
</comment>
<evidence type="ECO:0000313" key="3">
    <source>
        <dbReference type="Proteomes" id="UP001501074"/>
    </source>
</evidence>
<dbReference type="RefSeq" id="WP_231487363.1">
    <property type="nucleotide sequence ID" value="NZ_BAAAZO010000001.1"/>
</dbReference>
<dbReference type="EMBL" id="BAAAZO010000001">
    <property type="protein sequence ID" value="GAA3595523.1"/>
    <property type="molecule type" value="Genomic_DNA"/>
</dbReference>
<name>A0ABP6Z0Y6_9ACTN</name>
<keyword evidence="1" id="KW-0472">Membrane</keyword>
<reference evidence="3" key="1">
    <citation type="journal article" date="2019" name="Int. J. Syst. Evol. Microbiol.">
        <title>The Global Catalogue of Microorganisms (GCM) 10K type strain sequencing project: providing services to taxonomists for standard genome sequencing and annotation.</title>
        <authorList>
            <consortium name="The Broad Institute Genomics Platform"/>
            <consortium name="The Broad Institute Genome Sequencing Center for Infectious Disease"/>
            <person name="Wu L."/>
            <person name="Ma J."/>
        </authorList>
    </citation>
    <scope>NUCLEOTIDE SEQUENCE [LARGE SCALE GENOMIC DNA]</scope>
    <source>
        <strain evidence="3">JCM 16902</strain>
    </source>
</reference>
<keyword evidence="1" id="KW-0812">Transmembrane</keyword>
<proteinExistence type="predicted"/>
<keyword evidence="3" id="KW-1185">Reference proteome</keyword>
<accession>A0ABP6Z0Y6</accession>
<feature type="transmembrane region" description="Helical" evidence="1">
    <location>
        <begin position="102"/>
        <end position="121"/>
    </location>
</feature>
<organism evidence="2 3">
    <name type="scientific">Kineosporia mesophila</name>
    <dbReference type="NCBI Taxonomy" id="566012"/>
    <lineage>
        <taxon>Bacteria</taxon>
        <taxon>Bacillati</taxon>
        <taxon>Actinomycetota</taxon>
        <taxon>Actinomycetes</taxon>
        <taxon>Kineosporiales</taxon>
        <taxon>Kineosporiaceae</taxon>
        <taxon>Kineosporia</taxon>
    </lineage>
</organism>
<keyword evidence="1" id="KW-1133">Transmembrane helix</keyword>
<feature type="transmembrane region" description="Helical" evidence="1">
    <location>
        <begin position="52"/>
        <end position="71"/>
    </location>
</feature>
<evidence type="ECO:0000313" key="2">
    <source>
        <dbReference type="EMBL" id="GAA3595523.1"/>
    </source>
</evidence>
<dbReference type="Proteomes" id="UP001501074">
    <property type="component" value="Unassembled WGS sequence"/>
</dbReference>
<evidence type="ECO:0008006" key="4">
    <source>
        <dbReference type="Google" id="ProtNLM"/>
    </source>
</evidence>